<keyword evidence="1" id="KW-0812">Transmembrane</keyword>
<dbReference type="Proteomes" id="UP000019149">
    <property type="component" value="Unassembled WGS sequence"/>
</dbReference>
<reference evidence="2 3" key="1">
    <citation type="journal article" date="2013" name="Nat. Genet.">
        <title>The genome of the hydatid tapeworm Echinococcus granulosus.</title>
        <authorList>
            <person name="Zheng H."/>
            <person name="Zhang W."/>
            <person name="Zhang L."/>
            <person name="Zhang Z."/>
            <person name="Li J."/>
            <person name="Lu G."/>
            <person name="Zhu Y."/>
            <person name="Wang Y."/>
            <person name="Huang Y."/>
            <person name="Liu J."/>
            <person name="Kang H."/>
            <person name="Chen J."/>
            <person name="Wang L."/>
            <person name="Chen A."/>
            <person name="Yu S."/>
            <person name="Gao Z."/>
            <person name="Jin L."/>
            <person name="Gu W."/>
            <person name="Wang Z."/>
            <person name="Zhao L."/>
            <person name="Shi B."/>
            <person name="Wen H."/>
            <person name="Lin R."/>
            <person name="Jones M.K."/>
            <person name="Brejova B."/>
            <person name="Vinar T."/>
            <person name="Zhao G."/>
            <person name="McManus D.P."/>
            <person name="Chen Z."/>
            <person name="Zhou Y."/>
            <person name="Wang S."/>
        </authorList>
    </citation>
    <scope>NUCLEOTIDE SEQUENCE [LARGE SCALE GENOMIC DNA]</scope>
</reference>
<dbReference type="CTD" id="36343722"/>
<dbReference type="KEGG" id="egl:EGR_08007"/>
<evidence type="ECO:0000313" key="3">
    <source>
        <dbReference type="Proteomes" id="UP000019149"/>
    </source>
</evidence>
<comment type="caution">
    <text evidence="2">The sequence shown here is derived from an EMBL/GenBank/DDBJ whole genome shotgun (WGS) entry which is preliminary data.</text>
</comment>
<gene>
    <name evidence="2" type="ORF">EGR_08007</name>
</gene>
<feature type="transmembrane region" description="Helical" evidence="1">
    <location>
        <begin position="34"/>
        <end position="59"/>
    </location>
</feature>
<keyword evidence="1" id="KW-1133">Transmembrane helix</keyword>
<accession>W6U7C0</accession>
<keyword evidence="3" id="KW-1185">Reference proteome</keyword>
<feature type="transmembrane region" description="Helical" evidence="1">
    <location>
        <begin position="84"/>
        <end position="109"/>
    </location>
</feature>
<dbReference type="OrthoDB" id="6251647at2759"/>
<protein>
    <submittedName>
        <fullName evidence="2">Uncharacterized protein</fullName>
    </submittedName>
</protein>
<name>W6U7C0_ECHGR</name>
<evidence type="ECO:0000256" key="1">
    <source>
        <dbReference type="SAM" id="Phobius"/>
    </source>
</evidence>
<dbReference type="RefSeq" id="XP_024348319.1">
    <property type="nucleotide sequence ID" value="XM_024497256.1"/>
</dbReference>
<dbReference type="GeneID" id="36343722"/>
<organism evidence="2 3">
    <name type="scientific">Echinococcus granulosus</name>
    <name type="common">Hydatid tapeworm</name>
    <dbReference type="NCBI Taxonomy" id="6210"/>
    <lineage>
        <taxon>Eukaryota</taxon>
        <taxon>Metazoa</taxon>
        <taxon>Spiralia</taxon>
        <taxon>Lophotrochozoa</taxon>
        <taxon>Platyhelminthes</taxon>
        <taxon>Cestoda</taxon>
        <taxon>Eucestoda</taxon>
        <taxon>Cyclophyllidea</taxon>
        <taxon>Taeniidae</taxon>
        <taxon>Echinococcus</taxon>
        <taxon>Echinococcus granulosus group</taxon>
    </lineage>
</organism>
<proteinExistence type="predicted"/>
<sequence length="132" mass="14234">MRASLTSSRQVDTQTTTVSGIQRRLRQIHYQSRVLKVGGTVCLLLSVAAFITGAALMILDFDGNDDEYYVENGIVKTRMGMFDYGVIVIGVAVVLIVFSAIFWGLLCFLPASSMASLQAVIAASASTVGLHR</sequence>
<dbReference type="AlphaFoldDB" id="W6U7C0"/>
<dbReference type="OMA" id="MFDYGVI"/>
<keyword evidence="1" id="KW-0472">Membrane</keyword>
<dbReference type="EMBL" id="APAU02000093">
    <property type="protein sequence ID" value="EUB57123.1"/>
    <property type="molecule type" value="Genomic_DNA"/>
</dbReference>
<evidence type="ECO:0000313" key="2">
    <source>
        <dbReference type="EMBL" id="EUB57123.1"/>
    </source>
</evidence>